<evidence type="ECO:0000259" key="4">
    <source>
        <dbReference type="PROSITE" id="PS50240"/>
    </source>
</evidence>
<proteinExistence type="predicted"/>
<feature type="domain" description="Peptidase S1" evidence="4">
    <location>
        <begin position="40"/>
        <end position="98"/>
    </location>
</feature>
<keyword evidence="1" id="KW-0645">Protease</keyword>
<dbReference type="InterPro" id="IPR001254">
    <property type="entry name" value="Trypsin_dom"/>
</dbReference>
<dbReference type="GO" id="GO:0005615">
    <property type="term" value="C:extracellular space"/>
    <property type="evidence" value="ECO:0007669"/>
    <property type="project" value="TreeGrafter"/>
</dbReference>
<dbReference type="GO" id="GO:0004252">
    <property type="term" value="F:serine-type endopeptidase activity"/>
    <property type="evidence" value="ECO:0007669"/>
    <property type="project" value="InterPro"/>
</dbReference>
<evidence type="ECO:0000256" key="3">
    <source>
        <dbReference type="ARBA" id="ARBA00022825"/>
    </source>
</evidence>
<dbReference type="PANTHER" id="PTHR24264:SF40">
    <property type="entry name" value="HYALURONAN-BINDING PROTEIN 2"/>
    <property type="match status" value="1"/>
</dbReference>
<evidence type="ECO:0000256" key="1">
    <source>
        <dbReference type="ARBA" id="ARBA00022670"/>
    </source>
</evidence>
<evidence type="ECO:0000313" key="5">
    <source>
        <dbReference type="Ensembl" id="ENSCRFP00000000860.1"/>
    </source>
</evidence>
<dbReference type="InterPro" id="IPR009003">
    <property type="entry name" value="Peptidase_S1_PA"/>
</dbReference>
<protein>
    <recommendedName>
        <fullName evidence="4">Peptidase S1 domain-containing protein</fullName>
    </recommendedName>
</protein>
<dbReference type="GO" id="GO:0006508">
    <property type="term" value="P:proteolysis"/>
    <property type="evidence" value="ECO:0007669"/>
    <property type="project" value="UniProtKB-KW"/>
</dbReference>
<sequence>MSQTGEKFKLTSKRSVHLGAKQHLMRSILILVTILLHALDSCAFLHQGDSGGPLSCVQNGSYYIYGLVSWGGECGLKNKPGVYTQVTKYASWIKDVIHATPLLPQTNQRP</sequence>
<accession>A0A8C3NXC8</accession>
<reference evidence="5" key="1">
    <citation type="submission" date="2025-08" db="UniProtKB">
        <authorList>
            <consortium name="Ensembl"/>
        </authorList>
    </citation>
    <scope>IDENTIFICATION</scope>
</reference>
<name>A0A8C3NXC8_9PASS</name>
<dbReference type="PROSITE" id="PS50240">
    <property type="entry name" value="TRYPSIN_DOM"/>
    <property type="match status" value="1"/>
</dbReference>
<reference evidence="5" key="2">
    <citation type="submission" date="2025-09" db="UniProtKB">
        <authorList>
            <consortium name="Ensembl"/>
        </authorList>
    </citation>
    <scope>IDENTIFICATION</scope>
</reference>
<keyword evidence="3" id="KW-0720">Serine protease</keyword>
<keyword evidence="2" id="KW-0378">Hydrolase</keyword>
<dbReference type="Ensembl" id="ENSCRFT00000000906.1">
    <property type="protein sequence ID" value="ENSCRFP00000000860.1"/>
    <property type="gene ID" value="ENSCRFG00000000737.1"/>
</dbReference>
<keyword evidence="6" id="KW-1185">Reference proteome</keyword>
<evidence type="ECO:0000256" key="2">
    <source>
        <dbReference type="ARBA" id="ARBA00022801"/>
    </source>
</evidence>
<dbReference type="InterPro" id="IPR043504">
    <property type="entry name" value="Peptidase_S1_PA_chymotrypsin"/>
</dbReference>
<evidence type="ECO:0000313" key="6">
    <source>
        <dbReference type="Proteomes" id="UP000694396"/>
    </source>
</evidence>
<dbReference type="Gene3D" id="2.40.10.10">
    <property type="entry name" value="Trypsin-like serine proteases"/>
    <property type="match status" value="1"/>
</dbReference>
<dbReference type="SUPFAM" id="SSF50494">
    <property type="entry name" value="Trypsin-like serine proteases"/>
    <property type="match status" value="1"/>
</dbReference>
<organism evidence="5 6">
    <name type="scientific">Cyanoderma ruficeps</name>
    <name type="common">rufous-capped babbler</name>
    <dbReference type="NCBI Taxonomy" id="181631"/>
    <lineage>
        <taxon>Eukaryota</taxon>
        <taxon>Metazoa</taxon>
        <taxon>Chordata</taxon>
        <taxon>Craniata</taxon>
        <taxon>Vertebrata</taxon>
        <taxon>Euteleostomi</taxon>
        <taxon>Archelosauria</taxon>
        <taxon>Archosauria</taxon>
        <taxon>Dinosauria</taxon>
        <taxon>Saurischia</taxon>
        <taxon>Theropoda</taxon>
        <taxon>Coelurosauria</taxon>
        <taxon>Aves</taxon>
        <taxon>Neognathae</taxon>
        <taxon>Neoaves</taxon>
        <taxon>Telluraves</taxon>
        <taxon>Australaves</taxon>
        <taxon>Passeriformes</taxon>
        <taxon>Sylvioidea</taxon>
        <taxon>Timaliidae</taxon>
        <taxon>Cyanoderma</taxon>
    </lineage>
</organism>
<dbReference type="InterPro" id="IPR050127">
    <property type="entry name" value="Serine_Proteases_S1"/>
</dbReference>
<dbReference type="AlphaFoldDB" id="A0A8C3NXC8"/>
<dbReference type="Proteomes" id="UP000694396">
    <property type="component" value="Unplaced"/>
</dbReference>
<dbReference type="Pfam" id="PF00089">
    <property type="entry name" value="Trypsin"/>
    <property type="match status" value="1"/>
</dbReference>
<dbReference type="PANTHER" id="PTHR24264">
    <property type="entry name" value="TRYPSIN-RELATED"/>
    <property type="match status" value="1"/>
</dbReference>